<protein>
    <recommendedName>
        <fullName evidence="3">Protein kinase domain-containing protein</fullName>
    </recommendedName>
</protein>
<name>A1ZGR1_MICM2</name>
<dbReference type="OrthoDB" id="1489898at2"/>
<evidence type="ECO:0008006" key="3">
    <source>
        <dbReference type="Google" id="ProtNLM"/>
    </source>
</evidence>
<dbReference type="Proteomes" id="UP000004095">
    <property type="component" value="Unassembled WGS sequence"/>
</dbReference>
<evidence type="ECO:0000313" key="1">
    <source>
        <dbReference type="EMBL" id="EAY30678.1"/>
    </source>
</evidence>
<gene>
    <name evidence="1" type="ORF">M23134_03316</name>
</gene>
<keyword evidence="2" id="KW-1185">Reference proteome</keyword>
<proteinExistence type="predicted"/>
<sequence>MKAITENGHTITIDDQYEIRRGGEGKILTIPERPDQVAKIYLDPNVTHLGQAQKDALSVLDATYFVRPIDLIYQKKGKKANTQKGAIGFTMEYLPPDFVPLAALFKKNYCTTNQIDAGFKNDLIQQLPSIVDQAHSQDIVIGDLSGYNIMVNPQGTLKFIDVDAYETPIHTHSGVLFDEIRDYLYKGIVSKNSDYFALSVVVFNLLTYMHPFKGVHKLYKAMAERMVRKIPVFANDSNLIIPKCYLPVKDVALQQQFELLYVEGERFMLTVGQPVAPSVTTPVVAPATVTAGNLAVKEVYQPKPDEYIIRAVFQQNLGLVITNHQTLIYDTSNQGYVILKHSIASAQLPAYLPQEELEWFAGEKNILALYQGKLYHLLNGGGFQLISNFSLSAKARYKLIDNILVVLDGEHKRWVHLDDITKDFIRIEQTPVFVPGFDVFNGLIQNTGGVQYVFYHSGHSISTVKSALPLIASVHIQGNVGWVSYDEQLVGEVTRKYEYFSIDGLQMKMSGELLSGQRHFAYKATSPQAGIVFEPDDDQMRVRRSQDFKVLQSFDCSILTTESSLMSTQAGIIAYEKDFCYLLNSK</sequence>
<reference evidence="1 2" key="1">
    <citation type="submission" date="2007-01" db="EMBL/GenBank/DDBJ databases">
        <authorList>
            <person name="Haygood M."/>
            <person name="Podell S."/>
            <person name="Anderson C."/>
            <person name="Hopkinson B."/>
            <person name="Roe K."/>
            <person name="Barbeau K."/>
            <person name="Gaasterland T."/>
            <person name="Ferriera S."/>
            <person name="Johnson J."/>
            <person name="Kravitz S."/>
            <person name="Beeson K."/>
            <person name="Sutton G."/>
            <person name="Rogers Y.-H."/>
            <person name="Friedman R."/>
            <person name="Frazier M."/>
            <person name="Venter J.C."/>
        </authorList>
    </citation>
    <scope>NUCLEOTIDE SEQUENCE [LARGE SCALE GENOMIC DNA]</scope>
    <source>
        <strain evidence="1 2">ATCC 23134</strain>
    </source>
</reference>
<evidence type="ECO:0000313" key="2">
    <source>
        <dbReference type="Proteomes" id="UP000004095"/>
    </source>
</evidence>
<dbReference type="SUPFAM" id="SSF56112">
    <property type="entry name" value="Protein kinase-like (PK-like)"/>
    <property type="match status" value="1"/>
</dbReference>
<dbReference type="AlphaFoldDB" id="A1ZGR1"/>
<comment type="caution">
    <text evidence="1">The sequence shown here is derived from an EMBL/GenBank/DDBJ whole genome shotgun (WGS) entry which is preliminary data.</text>
</comment>
<dbReference type="InterPro" id="IPR011009">
    <property type="entry name" value="Kinase-like_dom_sf"/>
</dbReference>
<dbReference type="RefSeq" id="WP_002695023.1">
    <property type="nucleotide sequence ID" value="NZ_AAWS01000006.1"/>
</dbReference>
<organism evidence="1 2">
    <name type="scientific">Microscilla marina ATCC 23134</name>
    <dbReference type="NCBI Taxonomy" id="313606"/>
    <lineage>
        <taxon>Bacteria</taxon>
        <taxon>Pseudomonadati</taxon>
        <taxon>Bacteroidota</taxon>
        <taxon>Cytophagia</taxon>
        <taxon>Cytophagales</taxon>
        <taxon>Microscillaceae</taxon>
        <taxon>Microscilla</taxon>
    </lineage>
</organism>
<dbReference type="eggNOG" id="COG4248">
    <property type="taxonomic scope" value="Bacteria"/>
</dbReference>
<accession>A1ZGR1</accession>
<dbReference type="EMBL" id="AAWS01000006">
    <property type="protein sequence ID" value="EAY30678.1"/>
    <property type="molecule type" value="Genomic_DNA"/>
</dbReference>
<dbReference type="Gene3D" id="1.10.510.10">
    <property type="entry name" value="Transferase(Phosphotransferase) domain 1"/>
    <property type="match status" value="1"/>
</dbReference>